<proteinExistence type="predicted"/>
<dbReference type="AlphaFoldDB" id="A0A167ENG1"/>
<feature type="transmembrane region" description="Helical" evidence="1">
    <location>
        <begin position="55"/>
        <end position="76"/>
    </location>
</feature>
<sequence length="189" mass="20808">MIEFIKKNKLSIYGGLITMLFTGTGAFFLGNISGYEAKNLITSSISGINMLCNTIVLASATILALLLTLLGISTGTESKLKRAHYEQVLNIAKFDTILFVGALILFQLFNIPITEAENVPTDWFATIYWATLFFSSLLSGMMVTVILMLYATVTNIILIVGLGKTDHYLISSDELNENTSDESEKRNDD</sequence>
<evidence type="ECO:0000313" key="3">
    <source>
        <dbReference type="Proteomes" id="UP000077013"/>
    </source>
</evidence>
<keyword evidence="1" id="KW-0472">Membrane</keyword>
<feature type="transmembrane region" description="Helical" evidence="1">
    <location>
        <begin position="88"/>
        <end position="109"/>
    </location>
</feature>
<dbReference type="EMBL" id="LRXL01000053">
    <property type="protein sequence ID" value="OAB75713.1"/>
    <property type="molecule type" value="Genomic_DNA"/>
</dbReference>
<feature type="transmembrane region" description="Helical" evidence="1">
    <location>
        <begin position="129"/>
        <end position="162"/>
    </location>
</feature>
<protein>
    <submittedName>
        <fullName evidence="2">Uncharacterized protein</fullName>
    </submittedName>
</protein>
<organism evidence="2 3">
    <name type="scientific">Cochleicola gelatinilyticus</name>
    <dbReference type="NCBI Taxonomy" id="1763537"/>
    <lineage>
        <taxon>Bacteria</taxon>
        <taxon>Pseudomonadati</taxon>
        <taxon>Bacteroidota</taxon>
        <taxon>Flavobacteriia</taxon>
        <taxon>Flavobacteriales</taxon>
        <taxon>Flavobacteriaceae</taxon>
        <taxon>Cochleicola</taxon>
    </lineage>
</organism>
<feature type="transmembrane region" description="Helical" evidence="1">
    <location>
        <begin position="12"/>
        <end position="35"/>
    </location>
</feature>
<dbReference type="Proteomes" id="UP000077013">
    <property type="component" value="Unassembled WGS sequence"/>
</dbReference>
<keyword evidence="3" id="KW-1185">Reference proteome</keyword>
<keyword evidence="1" id="KW-0812">Transmembrane</keyword>
<dbReference type="RefSeq" id="WP_068593556.1">
    <property type="nucleotide sequence ID" value="NZ_LRXL01000053.1"/>
</dbReference>
<name>A0A167ENG1_9FLAO</name>
<gene>
    <name evidence="2" type="ORF">ULVI_14655</name>
</gene>
<accession>A0A167ENG1</accession>
<reference evidence="2 3" key="1">
    <citation type="submission" date="2016-02" db="EMBL/GenBank/DDBJ databases">
        <title>Ulvibacter sp. LPB0005, isolated from Thais luteostoma.</title>
        <authorList>
            <person name="Shin S.-K."/>
            <person name="Yi H."/>
        </authorList>
    </citation>
    <scope>NUCLEOTIDE SEQUENCE [LARGE SCALE GENOMIC DNA]</scope>
    <source>
        <strain evidence="2 3">LPB0005</strain>
    </source>
</reference>
<evidence type="ECO:0000256" key="1">
    <source>
        <dbReference type="SAM" id="Phobius"/>
    </source>
</evidence>
<dbReference type="OrthoDB" id="1444868at2"/>
<dbReference type="STRING" id="1763537.ULVI_14655"/>
<keyword evidence="1" id="KW-1133">Transmembrane helix</keyword>
<comment type="caution">
    <text evidence="2">The sequence shown here is derived from an EMBL/GenBank/DDBJ whole genome shotgun (WGS) entry which is preliminary data.</text>
</comment>
<evidence type="ECO:0000313" key="2">
    <source>
        <dbReference type="EMBL" id="OAB75713.1"/>
    </source>
</evidence>